<reference evidence="2" key="1">
    <citation type="submission" date="2016-09" db="EMBL/GenBank/DDBJ databases">
        <authorList>
            <person name="Lysoe E."/>
        </authorList>
    </citation>
    <scope>NUCLEOTIDE SEQUENCE [LARGE SCALE GENOMIC DNA]</scope>
    <source>
        <strain evidence="2">LJ96T</strain>
    </source>
</reference>
<gene>
    <name evidence="1" type="ORF">BJI69_06185</name>
</gene>
<dbReference type="OrthoDB" id="9768282at2"/>
<keyword evidence="2" id="KW-1185">Reference proteome</keyword>
<dbReference type="SUPFAM" id="SSF53474">
    <property type="entry name" value="alpha/beta-Hydrolases"/>
    <property type="match status" value="1"/>
</dbReference>
<dbReference type="Pfam" id="PF00756">
    <property type="entry name" value="Esterase"/>
    <property type="match status" value="1"/>
</dbReference>
<evidence type="ECO:0000313" key="2">
    <source>
        <dbReference type="Proteomes" id="UP000182987"/>
    </source>
</evidence>
<sequence>MKSRNAIWIAALIAVALIGSGVALRWRASRTPPIVLVKLDGAATRPVSGRLLVFATPAKAARAQAKGGKVTQVDADPWHPKRTAVAAREIFRLAPGQTTEIDTDAIAFPTGFSDLPPGEYLLQAVLDKDHDYNYYGRDAGDLVSPVMSVRLPLIIPPTLPLVQMRANPDPWVLDWETPDIQADAAAARRSTQSLDVISPLLSGFTGRSIHTRGWVLLPPGYEKGDGKRYPTVYYTHAYGGDKDSLVDDLVIVHLATSKGEMPPMIWVFLDQSGATGTNEFANSVNNGPWGDALTQELIPQLEAKYRMDATPSGRLLTGHSSGGWATLWLQTKYPKIFGGTWSTSPDPVDFHDFSGVDIYAHNANFYRRPDGQPWPISRVHFHGEGTFEDAARLERVLGPYGGQVSSYEWVFSPRNLDGTPMLLFDRYSGQIDPQVQTYWIEHYDISRYIRLNWPTLQPDLDGKIHIAVGTEDSWYLDGAVHKLKAVLDELHATSDIRFVPNKAHMDLYAKGDDPNALLKEMSREMYKVARPDEATAEPKRAIEAK</sequence>
<name>A0A1L3ER41_9GAMM</name>
<dbReference type="PANTHER" id="PTHR48098">
    <property type="entry name" value="ENTEROCHELIN ESTERASE-RELATED"/>
    <property type="match status" value="1"/>
</dbReference>
<proteinExistence type="predicted"/>
<dbReference type="InterPro" id="IPR050583">
    <property type="entry name" value="Mycobacterial_A85_antigen"/>
</dbReference>
<dbReference type="AlphaFoldDB" id="A0A1L3ER41"/>
<evidence type="ECO:0000313" key="1">
    <source>
        <dbReference type="EMBL" id="APG03538.1"/>
    </source>
</evidence>
<accession>A0A1L3ER41</accession>
<dbReference type="KEGG" id="lrz:BJI69_06185"/>
<dbReference type="PANTHER" id="PTHR48098:SF3">
    <property type="entry name" value="IRON(III) ENTEROBACTIN ESTERASE"/>
    <property type="match status" value="1"/>
</dbReference>
<dbReference type="RefSeq" id="WP_046965694.1">
    <property type="nucleotide sequence ID" value="NZ_CP017480.1"/>
</dbReference>
<dbReference type="Proteomes" id="UP000182987">
    <property type="component" value="Chromosome"/>
</dbReference>
<dbReference type="Gene3D" id="3.40.50.1820">
    <property type="entry name" value="alpha/beta hydrolase"/>
    <property type="match status" value="1"/>
</dbReference>
<dbReference type="STRING" id="1440763.BJI69_06185"/>
<dbReference type="InterPro" id="IPR029058">
    <property type="entry name" value="AB_hydrolase_fold"/>
</dbReference>
<dbReference type="EMBL" id="CP017480">
    <property type="protein sequence ID" value="APG03538.1"/>
    <property type="molecule type" value="Genomic_DNA"/>
</dbReference>
<dbReference type="InterPro" id="IPR000801">
    <property type="entry name" value="Esterase-like"/>
</dbReference>
<protein>
    <submittedName>
        <fullName evidence="1">Enterochelin esterase</fullName>
    </submittedName>
</protein>
<organism evidence="1 2">
    <name type="scientific">Luteibacter rhizovicinus DSM 16549</name>
    <dbReference type="NCBI Taxonomy" id="1440763"/>
    <lineage>
        <taxon>Bacteria</taxon>
        <taxon>Pseudomonadati</taxon>
        <taxon>Pseudomonadota</taxon>
        <taxon>Gammaproteobacteria</taxon>
        <taxon>Lysobacterales</taxon>
        <taxon>Rhodanobacteraceae</taxon>
        <taxon>Luteibacter</taxon>
    </lineage>
</organism>